<comment type="caution">
    <text evidence="2">The sequence shown here is derived from an EMBL/GenBank/DDBJ whole genome shotgun (WGS) entry which is preliminary data.</text>
</comment>
<dbReference type="Gene3D" id="3.40.50.720">
    <property type="entry name" value="NAD(P)-binding Rossmann-like Domain"/>
    <property type="match status" value="1"/>
</dbReference>
<dbReference type="SUPFAM" id="SSF51735">
    <property type="entry name" value="NAD(P)-binding Rossmann-fold domains"/>
    <property type="match status" value="1"/>
</dbReference>
<dbReference type="EMBL" id="CAJPDS010000064">
    <property type="protein sequence ID" value="CAF9932681.1"/>
    <property type="molecule type" value="Genomic_DNA"/>
</dbReference>
<dbReference type="Proteomes" id="UP000664521">
    <property type="component" value="Unassembled WGS sequence"/>
</dbReference>
<protein>
    <submittedName>
        <fullName evidence="2">Uncharacterized protein</fullName>
    </submittedName>
</protein>
<dbReference type="GO" id="GO:0016491">
    <property type="term" value="F:oxidoreductase activity"/>
    <property type="evidence" value="ECO:0007669"/>
    <property type="project" value="UniProtKB-KW"/>
</dbReference>
<dbReference type="InterPro" id="IPR036291">
    <property type="entry name" value="NAD(P)-bd_dom_sf"/>
</dbReference>
<keyword evidence="1" id="KW-0560">Oxidoreductase</keyword>
<organism evidence="2 3">
    <name type="scientific">Heterodermia speciosa</name>
    <dbReference type="NCBI Taxonomy" id="116794"/>
    <lineage>
        <taxon>Eukaryota</taxon>
        <taxon>Fungi</taxon>
        <taxon>Dikarya</taxon>
        <taxon>Ascomycota</taxon>
        <taxon>Pezizomycotina</taxon>
        <taxon>Lecanoromycetes</taxon>
        <taxon>OSLEUM clade</taxon>
        <taxon>Lecanoromycetidae</taxon>
        <taxon>Caliciales</taxon>
        <taxon>Physciaceae</taxon>
        <taxon>Heterodermia</taxon>
    </lineage>
</organism>
<proteinExistence type="predicted"/>
<sequence length="320" mass="35634">MDIYFLRDQFARLPYPTTKHTGQTIIVTGSNVGLGLEAARHFTRLDAEKVILAVRNLEKGEAAKRSIEETTSRKNVVEVWQLDLASYESVKQFAKKANELRRLDAVVENAGIATANFTIFEDNESTITTNVVSTFLLALMILPKLQETATKFNVTPYLTVVSSEVHGWTSFAERNSANIFDTLSNKETANMAERYPVSKLLEVFYCRELAERIRNSQKPLVVLNYLNPGLCHSDLSRDAGWFLTILKFFLARTTEVGSRTLVSATEGGDATHGQYLSCCQVAPPSKLVRSEEGAKVQKRVYDELSAKLEAIQPGLMSNVG</sequence>
<dbReference type="PRINTS" id="PR00081">
    <property type="entry name" value="GDHRDH"/>
</dbReference>
<dbReference type="PANTHER" id="PTHR43157">
    <property type="entry name" value="PHOSPHATIDYLINOSITOL-GLYCAN BIOSYNTHESIS CLASS F PROTEIN-RELATED"/>
    <property type="match status" value="1"/>
</dbReference>
<dbReference type="OrthoDB" id="542013at2759"/>
<keyword evidence="3" id="KW-1185">Reference proteome</keyword>
<evidence type="ECO:0000256" key="1">
    <source>
        <dbReference type="ARBA" id="ARBA00023002"/>
    </source>
</evidence>
<dbReference type="AlphaFoldDB" id="A0A8H3FUW5"/>
<accession>A0A8H3FUW5</accession>
<evidence type="ECO:0000313" key="2">
    <source>
        <dbReference type="EMBL" id="CAF9932681.1"/>
    </source>
</evidence>
<name>A0A8H3FUW5_9LECA</name>
<evidence type="ECO:0000313" key="3">
    <source>
        <dbReference type="Proteomes" id="UP000664521"/>
    </source>
</evidence>
<reference evidence="2" key="1">
    <citation type="submission" date="2021-03" db="EMBL/GenBank/DDBJ databases">
        <authorList>
            <person name="Tagirdzhanova G."/>
        </authorList>
    </citation>
    <scope>NUCLEOTIDE SEQUENCE</scope>
</reference>
<dbReference type="PANTHER" id="PTHR43157:SF31">
    <property type="entry name" value="PHOSPHATIDYLINOSITOL-GLYCAN BIOSYNTHESIS CLASS F PROTEIN"/>
    <property type="match status" value="1"/>
</dbReference>
<dbReference type="Pfam" id="PF00106">
    <property type="entry name" value="adh_short"/>
    <property type="match status" value="1"/>
</dbReference>
<gene>
    <name evidence="2" type="ORF">HETSPECPRED_008423</name>
</gene>
<dbReference type="InterPro" id="IPR002347">
    <property type="entry name" value="SDR_fam"/>
</dbReference>